<protein>
    <recommendedName>
        <fullName evidence="4">Cytoplasmic protein</fullName>
    </recommendedName>
</protein>
<sequence length="132" mass="14085">MEPDGPHAPDDPTVTDPEHYRVVLENDRVRVLEYRDVPGARTHPHRHPDSVMVTATGFRRRITSGERAVEVELEPGQVRWLAGQEHVGENVGTSPTHAFFVELKEPHPGGADGGPGGAAGLADGPPAPLGPA</sequence>
<name>A0A512PI46_9CELL</name>
<organism evidence="2 3">
    <name type="scientific">Cellulomonas soli</name>
    <dbReference type="NCBI Taxonomy" id="931535"/>
    <lineage>
        <taxon>Bacteria</taxon>
        <taxon>Bacillati</taxon>
        <taxon>Actinomycetota</taxon>
        <taxon>Actinomycetes</taxon>
        <taxon>Micrococcales</taxon>
        <taxon>Cellulomonadaceae</taxon>
        <taxon>Cellulomonas</taxon>
    </lineage>
</organism>
<dbReference type="EMBL" id="BKAL01000016">
    <property type="protein sequence ID" value="GEP70853.1"/>
    <property type="molecule type" value="Genomic_DNA"/>
</dbReference>
<reference evidence="2 3" key="1">
    <citation type="submission" date="2019-07" db="EMBL/GenBank/DDBJ databases">
        <title>Whole genome shotgun sequence of Cellulomonas soli NBRC 109434.</title>
        <authorList>
            <person name="Hosoyama A."/>
            <person name="Uohara A."/>
            <person name="Ohji S."/>
            <person name="Ichikawa N."/>
        </authorList>
    </citation>
    <scope>NUCLEOTIDE SEQUENCE [LARGE SCALE GENOMIC DNA]</scope>
    <source>
        <strain evidence="2 3">NBRC 109434</strain>
    </source>
</reference>
<evidence type="ECO:0000313" key="3">
    <source>
        <dbReference type="Proteomes" id="UP000321798"/>
    </source>
</evidence>
<keyword evidence="3" id="KW-1185">Reference proteome</keyword>
<accession>A0A512PI46</accession>
<dbReference type="Gene3D" id="2.60.120.10">
    <property type="entry name" value="Jelly Rolls"/>
    <property type="match status" value="1"/>
</dbReference>
<dbReference type="RefSeq" id="WP_146954654.1">
    <property type="nucleotide sequence ID" value="NZ_BAABBJ010000010.1"/>
</dbReference>
<evidence type="ECO:0000256" key="1">
    <source>
        <dbReference type="SAM" id="MobiDB-lite"/>
    </source>
</evidence>
<proteinExistence type="predicted"/>
<dbReference type="InterPro" id="IPR011051">
    <property type="entry name" value="RmlC_Cupin_sf"/>
</dbReference>
<comment type="caution">
    <text evidence="2">The sequence shown here is derived from an EMBL/GenBank/DDBJ whole genome shotgun (WGS) entry which is preliminary data.</text>
</comment>
<dbReference type="OrthoDB" id="7060081at2"/>
<dbReference type="SUPFAM" id="SSF51182">
    <property type="entry name" value="RmlC-like cupins"/>
    <property type="match status" value="1"/>
</dbReference>
<dbReference type="InterPro" id="IPR014710">
    <property type="entry name" value="RmlC-like_jellyroll"/>
</dbReference>
<feature type="region of interest" description="Disordered" evidence="1">
    <location>
        <begin position="103"/>
        <end position="132"/>
    </location>
</feature>
<evidence type="ECO:0008006" key="4">
    <source>
        <dbReference type="Google" id="ProtNLM"/>
    </source>
</evidence>
<feature type="compositionally biased region" description="Gly residues" evidence="1">
    <location>
        <begin position="110"/>
        <end position="119"/>
    </location>
</feature>
<evidence type="ECO:0000313" key="2">
    <source>
        <dbReference type="EMBL" id="GEP70853.1"/>
    </source>
</evidence>
<dbReference type="Proteomes" id="UP000321798">
    <property type="component" value="Unassembled WGS sequence"/>
</dbReference>
<dbReference type="AlphaFoldDB" id="A0A512PI46"/>
<gene>
    <name evidence="2" type="ORF">CSO01_35680</name>
</gene>